<protein>
    <submittedName>
        <fullName evidence="2">Uncharacterized protein</fullName>
    </submittedName>
</protein>
<dbReference type="AlphaFoldDB" id="A0A543PC88"/>
<evidence type="ECO:0000313" key="3">
    <source>
        <dbReference type="Proteomes" id="UP000319865"/>
    </source>
</evidence>
<evidence type="ECO:0000256" key="1">
    <source>
        <dbReference type="SAM" id="MobiDB-lite"/>
    </source>
</evidence>
<feature type="region of interest" description="Disordered" evidence="1">
    <location>
        <begin position="48"/>
        <end position="72"/>
    </location>
</feature>
<name>A0A543PC88_9ACTN</name>
<reference evidence="2 3" key="1">
    <citation type="submission" date="2019-06" db="EMBL/GenBank/DDBJ databases">
        <title>Sequencing the genomes of 1000 actinobacteria strains.</title>
        <authorList>
            <person name="Klenk H.-P."/>
        </authorList>
    </citation>
    <scope>NUCLEOTIDE SEQUENCE [LARGE SCALE GENOMIC DNA]</scope>
    <source>
        <strain evidence="2 3">DSM 46837</strain>
    </source>
</reference>
<gene>
    <name evidence="2" type="ORF">FHU33_1069</name>
</gene>
<dbReference type="Proteomes" id="UP000319865">
    <property type="component" value="Unassembled WGS sequence"/>
</dbReference>
<dbReference type="EMBL" id="VFQE01000001">
    <property type="protein sequence ID" value="TQN41692.1"/>
    <property type="molecule type" value="Genomic_DNA"/>
</dbReference>
<comment type="caution">
    <text evidence="2">The sequence shown here is derived from an EMBL/GenBank/DDBJ whole genome shotgun (WGS) entry which is preliminary data.</text>
</comment>
<sequence>MSRTYRNSKQGDDRRRRVNARAVRRNPPDLRTLAKALLMQAADEAAAAIQKVDATKPSGRTDEPPETKGPRP</sequence>
<keyword evidence="3" id="KW-1185">Reference proteome</keyword>
<proteinExistence type="predicted"/>
<dbReference type="RefSeq" id="WP_142024410.1">
    <property type="nucleotide sequence ID" value="NZ_VFQE01000001.1"/>
</dbReference>
<accession>A0A543PC88</accession>
<organism evidence="2 3">
    <name type="scientific">Blastococcus colisei</name>
    <dbReference type="NCBI Taxonomy" id="1564162"/>
    <lineage>
        <taxon>Bacteria</taxon>
        <taxon>Bacillati</taxon>
        <taxon>Actinomycetota</taxon>
        <taxon>Actinomycetes</taxon>
        <taxon>Geodermatophilales</taxon>
        <taxon>Geodermatophilaceae</taxon>
        <taxon>Blastococcus</taxon>
    </lineage>
</organism>
<feature type="region of interest" description="Disordered" evidence="1">
    <location>
        <begin position="1"/>
        <end position="27"/>
    </location>
</feature>
<evidence type="ECO:0000313" key="2">
    <source>
        <dbReference type="EMBL" id="TQN41692.1"/>
    </source>
</evidence>
<feature type="compositionally biased region" description="Basic and acidic residues" evidence="1">
    <location>
        <begin position="59"/>
        <end position="72"/>
    </location>
</feature>